<dbReference type="Pfam" id="PF12705">
    <property type="entry name" value="PDDEXK_1"/>
    <property type="match status" value="1"/>
</dbReference>
<gene>
    <name evidence="2" type="primary">addB</name>
    <name evidence="2" type="ORF">FDP25_08685</name>
</gene>
<dbReference type="InterPro" id="IPR027417">
    <property type="entry name" value="P-loop_NTPase"/>
</dbReference>
<dbReference type="RefSeq" id="WP_154150854.1">
    <property type="nucleotide sequence ID" value="NZ_SZWE01000001.1"/>
</dbReference>
<dbReference type="OrthoDB" id="9780606at2"/>
<feature type="domain" description="PD-(D/E)XK endonuclease-like" evidence="1">
    <location>
        <begin position="712"/>
        <end position="937"/>
    </location>
</feature>
<dbReference type="AlphaFoldDB" id="A0A844CLI4"/>
<protein>
    <submittedName>
        <fullName evidence="2">Double-strand break repair protein AddB</fullName>
    </submittedName>
</protein>
<keyword evidence="3" id="KW-1185">Reference proteome</keyword>
<dbReference type="Gene3D" id="3.90.320.10">
    <property type="match status" value="1"/>
</dbReference>
<dbReference type="InterPro" id="IPR014153">
    <property type="entry name" value="Ds_break_AddB"/>
</dbReference>
<comment type="caution">
    <text evidence="2">The sequence shown here is derived from an EMBL/GenBank/DDBJ whole genome shotgun (WGS) entry which is preliminary data.</text>
</comment>
<accession>A0A844CLI4</accession>
<evidence type="ECO:0000313" key="3">
    <source>
        <dbReference type="Proteomes" id="UP000564704"/>
    </source>
</evidence>
<dbReference type="Proteomes" id="UP000564704">
    <property type="component" value="Unassembled WGS sequence"/>
</dbReference>
<evidence type="ECO:0000313" key="2">
    <source>
        <dbReference type="EMBL" id="MRU15502.1"/>
    </source>
</evidence>
<sequence length="979" mass="108987">MFDPTDAPRVFGVPLGVDFPKALVDGLLALHERHPPEALARVHLIVNTRRMARRIREMFDQGPALLLPRISLVTDLGEDWAMADLPDAVPPLQRRLELLTTVERLLDQSPDLAPRAALYDLSDSLAALMDEMHGEGVPPEVIEDLDITDQSGHWERIKAFLGIVRPYFDTGQAEPDVETRQRMVIERLIAQWAETPPDHPVIIAGSTGSRGATQMLMQAVARLPQGAIVFPGFDADMPEEVWETLETPLTSEDHPQYRFAQFMAQLGGHPRDVAPWPWASRPVSPERNKVISLALRPAPVTDQWLRDGPNLPDLTKAMANVTLLEADSTRQEALTIAMRLRKAAEDQTAAALITPDRTLTRQVTALLDRWGIIPDDSAGMPLQLSVPGRFLRHVADLMRNRLTADSLLTLLKHPLTHTGVDRGPHLRLTRELELHLRRYGPPFPDAESLSTWAAARKEPEAAGWVAWIRDCFCDKELSSSKPLTQLVTDHIALAERIAQGPDGDGAGTLWDKEAGREALKAVTELRDNAKHGGALNAPDYANLFTAVLNRGEVRNPDTPHPYIRIWGTLEARVQGADLLILAGLNEGSWPEAPKPDPWLNRKLRNEAGLLLPERRIGLSAHDFQQAASAPEVWMTRAIRSDDAETVVSRWLNRLQNLLDGLPDRGGKEALAAMRARGQHWLSLAEQLEDPGQVTPATRPAPIPPATARPRKLSVTEIKTLIRDPYAIYAKHVLGLRPLDPLMKAPDALLRGTVLHKVLEEFIRDTLNDPGLLTRDHLIAQSETILAQNVPWPEVRAMWLARMERVADWILDTESTRRARANPTLFEEKGSAELPSLGFTLTGTADRIDMDETGQLYIYDYKTGAAPTKDQQTHFDKQLLLEAAMAEQSGFGQLAPNPVAGAYYLSLNTTPKEVEAPLAEEPVEKVWQEFEALIAAYLDETKSFPSRRAMFTKDMAGNYDQLARFGEWDITDDPDEEPVT</sequence>
<dbReference type="NCBIfam" id="TIGR02786">
    <property type="entry name" value="addB_alphas"/>
    <property type="match status" value="1"/>
</dbReference>
<dbReference type="InterPro" id="IPR038726">
    <property type="entry name" value="PDDEXK_AddAB-type"/>
</dbReference>
<reference evidence="2 3" key="1">
    <citation type="submission" date="2019-05" db="EMBL/GenBank/DDBJ databases">
        <title>Roseovarius bejariae sp. nov., a moderately halophylic bacterium isolated from a saline soil in Rambla Salada (Murcia).</title>
        <authorList>
            <person name="Castro D.J."/>
            <person name="Gomez-Altuve A."/>
            <person name="Reina J.C."/>
            <person name="Rodriguez M."/>
            <person name="Sampedro I."/>
            <person name="Llamas I."/>
            <person name="Martinez-Checa F."/>
        </authorList>
    </citation>
    <scope>NUCLEOTIDE SEQUENCE [LARGE SCALE GENOMIC DNA]</scope>
    <source>
        <strain evidence="2 3">A21</strain>
    </source>
</reference>
<dbReference type="InterPro" id="IPR011604">
    <property type="entry name" value="PDDEXK-like_dom_sf"/>
</dbReference>
<proteinExistence type="predicted"/>
<dbReference type="SUPFAM" id="SSF52980">
    <property type="entry name" value="Restriction endonuclease-like"/>
    <property type="match status" value="1"/>
</dbReference>
<name>A0A844CLI4_9RHOB</name>
<dbReference type="SUPFAM" id="SSF52540">
    <property type="entry name" value="P-loop containing nucleoside triphosphate hydrolases"/>
    <property type="match status" value="1"/>
</dbReference>
<organism evidence="2 3">
    <name type="scientific">Roseovarius bejariae</name>
    <dbReference type="NCBI Taxonomy" id="2576383"/>
    <lineage>
        <taxon>Bacteria</taxon>
        <taxon>Pseudomonadati</taxon>
        <taxon>Pseudomonadota</taxon>
        <taxon>Alphaproteobacteria</taxon>
        <taxon>Rhodobacterales</taxon>
        <taxon>Roseobacteraceae</taxon>
        <taxon>Roseovarius</taxon>
    </lineage>
</organism>
<dbReference type="EMBL" id="SZWE01000001">
    <property type="protein sequence ID" value="MRU15502.1"/>
    <property type="molecule type" value="Genomic_DNA"/>
</dbReference>
<evidence type="ECO:0000259" key="1">
    <source>
        <dbReference type="Pfam" id="PF12705"/>
    </source>
</evidence>
<dbReference type="InterPro" id="IPR011335">
    <property type="entry name" value="Restrct_endonuc-II-like"/>
</dbReference>